<dbReference type="InterPro" id="IPR027417">
    <property type="entry name" value="P-loop_NTPase"/>
</dbReference>
<dbReference type="EMBL" id="BARU01039717">
    <property type="protein sequence ID" value="GAH84211.1"/>
    <property type="molecule type" value="Genomic_DNA"/>
</dbReference>
<feature type="non-terminal residue" evidence="4">
    <location>
        <position position="1"/>
    </location>
</feature>
<dbReference type="GO" id="GO:0017111">
    <property type="term" value="F:ribonucleoside triphosphate phosphatase activity"/>
    <property type="evidence" value="ECO:0007669"/>
    <property type="project" value="InterPro"/>
</dbReference>
<dbReference type="AlphaFoldDB" id="X1IP29"/>
<keyword evidence="1" id="KW-0547">Nucleotide-binding</keyword>
<dbReference type="Gene3D" id="3.40.50.300">
    <property type="entry name" value="P-loop containing nucleotide triphosphate hydrolases"/>
    <property type="match status" value="1"/>
</dbReference>
<comment type="caution">
    <text evidence="4">The sequence shown here is derived from an EMBL/GenBank/DDBJ whole genome shotgun (WGS) entry which is preliminary data.</text>
</comment>
<gene>
    <name evidence="4" type="ORF">S03H2_61526</name>
</gene>
<evidence type="ECO:0000313" key="4">
    <source>
        <dbReference type="EMBL" id="GAH84211.1"/>
    </source>
</evidence>
<proteinExistence type="inferred from homology"/>
<sequence>IENGPILIIMHKNFFITGYPGSGKTTIFNSIVTDLKENIPDLHLYGFITREIREEGRRIGFSIENYEGKKGILSHIYYKDGPKVGKYRVNLRDFENVGMNTLHHALRDPDIKIIAIDEIGKMELFHPDFLKILDRITDSDKIVLATVSYKMKELLAKFGNRSDALIFNLENAPKDTSERKNLKEKILKSILKKISTLHPKTSPSVPYLNPSC</sequence>
<dbReference type="HAMAP" id="MF_00796">
    <property type="entry name" value="NTPase_1"/>
    <property type="match status" value="1"/>
</dbReference>
<dbReference type="Pfam" id="PF03266">
    <property type="entry name" value="NTPase_1"/>
    <property type="match status" value="1"/>
</dbReference>
<dbReference type="PANTHER" id="PTHR43146">
    <property type="entry name" value="CANCER-RELATED NUCLEOSIDE-TRIPHOSPHATASE"/>
    <property type="match status" value="1"/>
</dbReference>
<reference evidence="4" key="1">
    <citation type="journal article" date="2014" name="Front. Microbiol.">
        <title>High frequency of phylogenetically diverse reductive dehalogenase-homologous genes in deep subseafloor sedimentary metagenomes.</title>
        <authorList>
            <person name="Kawai M."/>
            <person name="Futagami T."/>
            <person name="Toyoda A."/>
            <person name="Takaki Y."/>
            <person name="Nishi S."/>
            <person name="Hori S."/>
            <person name="Arai W."/>
            <person name="Tsubouchi T."/>
            <person name="Morono Y."/>
            <person name="Uchiyama I."/>
            <person name="Ito T."/>
            <person name="Fujiyama A."/>
            <person name="Inagaki F."/>
            <person name="Takami H."/>
        </authorList>
    </citation>
    <scope>NUCLEOTIDE SEQUENCE</scope>
    <source>
        <strain evidence="4">Expedition CK06-06</strain>
    </source>
</reference>
<dbReference type="SUPFAM" id="SSF52540">
    <property type="entry name" value="P-loop containing nucleoside triphosphate hydrolases"/>
    <property type="match status" value="1"/>
</dbReference>
<organism evidence="4">
    <name type="scientific">marine sediment metagenome</name>
    <dbReference type="NCBI Taxonomy" id="412755"/>
    <lineage>
        <taxon>unclassified sequences</taxon>
        <taxon>metagenomes</taxon>
        <taxon>ecological metagenomes</taxon>
    </lineage>
</organism>
<evidence type="ECO:0008006" key="5">
    <source>
        <dbReference type="Google" id="ProtNLM"/>
    </source>
</evidence>
<protein>
    <recommendedName>
        <fullName evidence="5">AAA+ ATPase domain-containing protein</fullName>
    </recommendedName>
</protein>
<dbReference type="InterPro" id="IPR004948">
    <property type="entry name" value="Nuc-triphosphatase_THEP1"/>
</dbReference>
<evidence type="ECO:0000256" key="1">
    <source>
        <dbReference type="ARBA" id="ARBA00022741"/>
    </source>
</evidence>
<name>X1IP29_9ZZZZ</name>
<evidence type="ECO:0000256" key="2">
    <source>
        <dbReference type="ARBA" id="ARBA00022801"/>
    </source>
</evidence>
<accession>X1IP29</accession>
<evidence type="ECO:0000256" key="3">
    <source>
        <dbReference type="ARBA" id="ARBA00022840"/>
    </source>
</evidence>
<dbReference type="GO" id="GO:0005524">
    <property type="term" value="F:ATP binding"/>
    <property type="evidence" value="ECO:0007669"/>
    <property type="project" value="UniProtKB-KW"/>
</dbReference>
<keyword evidence="2" id="KW-0378">Hydrolase</keyword>
<dbReference type="PANTHER" id="PTHR43146:SF1">
    <property type="entry name" value="CANCER-RELATED NUCLEOSIDE-TRIPHOSPHATASE"/>
    <property type="match status" value="1"/>
</dbReference>
<keyword evidence="3" id="KW-0067">ATP-binding</keyword>